<accession>A0A2P6N6T0</accession>
<name>A0A2P6N6T0_9EUKA</name>
<protein>
    <submittedName>
        <fullName evidence="1">Uncharacterized protein</fullName>
    </submittedName>
</protein>
<gene>
    <name evidence="1" type="ORF">PROFUN_10562</name>
</gene>
<keyword evidence="2" id="KW-1185">Reference proteome</keyword>
<evidence type="ECO:0000313" key="2">
    <source>
        <dbReference type="Proteomes" id="UP000241769"/>
    </source>
</evidence>
<evidence type="ECO:0000313" key="1">
    <source>
        <dbReference type="EMBL" id="PRP79662.1"/>
    </source>
</evidence>
<dbReference type="Proteomes" id="UP000241769">
    <property type="component" value="Unassembled WGS sequence"/>
</dbReference>
<organism evidence="1 2">
    <name type="scientific">Planoprotostelium fungivorum</name>
    <dbReference type="NCBI Taxonomy" id="1890364"/>
    <lineage>
        <taxon>Eukaryota</taxon>
        <taxon>Amoebozoa</taxon>
        <taxon>Evosea</taxon>
        <taxon>Variosea</taxon>
        <taxon>Cavosteliida</taxon>
        <taxon>Cavosteliaceae</taxon>
        <taxon>Planoprotostelium</taxon>
    </lineage>
</organism>
<dbReference type="InParanoid" id="A0A2P6N6T0"/>
<dbReference type="EMBL" id="MDYQ01000176">
    <property type="protein sequence ID" value="PRP79662.1"/>
    <property type="molecule type" value="Genomic_DNA"/>
</dbReference>
<dbReference type="AlphaFoldDB" id="A0A2P6N6T0"/>
<reference evidence="1 2" key="1">
    <citation type="journal article" date="2018" name="Genome Biol. Evol.">
        <title>Multiple Roots of Fruiting Body Formation in Amoebozoa.</title>
        <authorList>
            <person name="Hillmann F."/>
            <person name="Forbes G."/>
            <person name="Novohradska S."/>
            <person name="Ferling I."/>
            <person name="Riege K."/>
            <person name="Groth M."/>
            <person name="Westermann M."/>
            <person name="Marz M."/>
            <person name="Spaller T."/>
            <person name="Winckler T."/>
            <person name="Schaap P."/>
            <person name="Glockner G."/>
        </authorList>
    </citation>
    <scope>NUCLEOTIDE SEQUENCE [LARGE SCALE GENOMIC DNA]</scope>
    <source>
        <strain evidence="1 2">Jena</strain>
    </source>
</reference>
<proteinExistence type="predicted"/>
<comment type="caution">
    <text evidence="1">The sequence shown here is derived from an EMBL/GenBank/DDBJ whole genome shotgun (WGS) entry which is preliminary data.</text>
</comment>
<sequence>MITLCVDFVKIFDFDSRDAFHSKIWSLEIGWKAETRDGDASEDAQPLRLPLWKLRRRTMDLCKGEVLLRFLMVTSNIRLDGGCLLGGEDDFCPAAK</sequence>